<name>A0A1X2HZB2_9FUNG</name>
<dbReference type="Proteomes" id="UP000193560">
    <property type="component" value="Unassembled WGS sequence"/>
</dbReference>
<organism evidence="1 2">
    <name type="scientific">Absidia repens</name>
    <dbReference type="NCBI Taxonomy" id="90262"/>
    <lineage>
        <taxon>Eukaryota</taxon>
        <taxon>Fungi</taxon>
        <taxon>Fungi incertae sedis</taxon>
        <taxon>Mucoromycota</taxon>
        <taxon>Mucoromycotina</taxon>
        <taxon>Mucoromycetes</taxon>
        <taxon>Mucorales</taxon>
        <taxon>Cunninghamellaceae</taxon>
        <taxon>Absidia</taxon>
    </lineage>
</organism>
<proteinExistence type="predicted"/>
<evidence type="ECO:0000313" key="1">
    <source>
        <dbReference type="EMBL" id="ORZ06003.1"/>
    </source>
</evidence>
<protein>
    <submittedName>
        <fullName evidence="1">Uncharacterized protein</fullName>
    </submittedName>
</protein>
<sequence>MLLMIDFIISFITYRTHYNLAIFYHPCASPFLSLLYSLDFLHLHLLEFYNIL</sequence>
<reference evidence="1 2" key="1">
    <citation type="submission" date="2016-07" db="EMBL/GenBank/DDBJ databases">
        <title>Pervasive Adenine N6-methylation of Active Genes in Fungi.</title>
        <authorList>
            <consortium name="DOE Joint Genome Institute"/>
            <person name="Mondo S.J."/>
            <person name="Dannebaum R.O."/>
            <person name="Kuo R.C."/>
            <person name="Labutti K."/>
            <person name="Haridas S."/>
            <person name="Kuo A."/>
            <person name="Salamov A."/>
            <person name="Ahrendt S.R."/>
            <person name="Lipzen A."/>
            <person name="Sullivan W."/>
            <person name="Andreopoulos W.B."/>
            <person name="Clum A."/>
            <person name="Lindquist E."/>
            <person name="Daum C."/>
            <person name="Ramamoorthy G.K."/>
            <person name="Gryganskyi A."/>
            <person name="Culley D."/>
            <person name="Magnuson J.K."/>
            <person name="James T.Y."/>
            <person name="O'Malley M.A."/>
            <person name="Stajich J.E."/>
            <person name="Spatafora J.W."/>
            <person name="Visel A."/>
            <person name="Grigoriev I.V."/>
        </authorList>
    </citation>
    <scope>NUCLEOTIDE SEQUENCE [LARGE SCALE GENOMIC DNA]</scope>
    <source>
        <strain evidence="1 2">NRRL 1336</strain>
    </source>
</reference>
<gene>
    <name evidence="1" type="ORF">BCR42DRAFT_427477</name>
</gene>
<keyword evidence="2" id="KW-1185">Reference proteome</keyword>
<accession>A0A1X2HZB2</accession>
<evidence type="ECO:0000313" key="2">
    <source>
        <dbReference type="Proteomes" id="UP000193560"/>
    </source>
</evidence>
<comment type="caution">
    <text evidence="1">The sequence shown here is derived from an EMBL/GenBank/DDBJ whole genome shotgun (WGS) entry which is preliminary data.</text>
</comment>
<dbReference type="EMBL" id="MCGE01000041">
    <property type="protein sequence ID" value="ORZ06003.1"/>
    <property type="molecule type" value="Genomic_DNA"/>
</dbReference>
<dbReference type="AlphaFoldDB" id="A0A1X2HZB2"/>